<dbReference type="InterPro" id="IPR004358">
    <property type="entry name" value="Sig_transdc_His_kin-like_C"/>
</dbReference>
<evidence type="ECO:0000313" key="12">
    <source>
        <dbReference type="Proteomes" id="UP001218579"/>
    </source>
</evidence>
<protein>
    <recommendedName>
        <fullName evidence="2">histidine kinase</fullName>
        <ecNumber evidence="2">2.7.13.3</ecNumber>
    </recommendedName>
</protein>
<dbReference type="InterPro" id="IPR003661">
    <property type="entry name" value="HisK_dim/P_dom"/>
</dbReference>
<dbReference type="InterPro" id="IPR003594">
    <property type="entry name" value="HATPase_dom"/>
</dbReference>
<dbReference type="Proteomes" id="UP001218579">
    <property type="component" value="Unassembled WGS sequence"/>
</dbReference>
<dbReference type="PROSITE" id="PS50109">
    <property type="entry name" value="HIS_KIN"/>
    <property type="match status" value="1"/>
</dbReference>
<gene>
    <name evidence="11" type="ORF">PQU98_08385</name>
</gene>
<dbReference type="SMART" id="SM00387">
    <property type="entry name" value="HATPase_c"/>
    <property type="match status" value="1"/>
</dbReference>
<dbReference type="PANTHER" id="PTHR43065:SF10">
    <property type="entry name" value="PEROXIDE STRESS-ACTIVATED HISTIDINE KINASE MAK3"/>
    <property type="match status" value="1"/>
</dbReference>
<evidence type="ECO:0000256" key="4">
    <source>
        <dbReference type="ARBA" id="ARBA00022679"/>
    </source>
</evidence>
<keyword evidence="5" id="KW-0547">Nucleotide-binding</keyword>
<evidence type="ECO:0000256" key="7">
    <source>
        <dbReference type="ARBA" id="ARBA00022840"/>
    </source>
</evidence>
<comment type="catalytic activity">
    <reaction evidence="1">
        <text>ATP + protein L-histidine = ADP + protein N-phospho-L-histidine.</text>
        <dbReference type="EC" id="2.7.13.3"/>
    </reaction>
</comment>
<evidence type="ECO:0000313" key="11">
    <source>
        <dbReference type="EMBL" id="MDC7676144.1"/>
    </source>
</evidence>
<comment type="caution">
    <text evidence="11">The sequence shown here is derived from an EMBL/GenBank/DDBJ whole genome shotgun (WGS) entry which is preliminary data.</text>
</comment>
<dbReference type="GO" id="GO:0016301">
    <property type="term" value="F:kinase activity"/>
    <property type="evidence" value="ECO:0007669"/>
    <property type="project" value="UniProtKB-KW"/>
</dbReference>
<evidence type="ECO:0000256" key="9">
    <source>
        <dbReference type="SAM" id="Phobius"/>
    </source>
</evidence>
<keyword evidence="4" id="KW-0808">Transferase</keyword>
<organism evidence="11 12">
    <name type="scientific">Asticcacaulis machinosus</name>
    <dbReference type="NCBI Taxonomy" id="2984211"/>
    <lineage>
        <taxon>Bacteria</taxon>
        <taxon>Pseudomonadati</taxon>
        <taxon>Pseudomonadota</taxon>
        <taxon>Alphaproteobacteria</taxon>
        <taxon>Caulobacterales</taxon>
        <taxon>Caulobacteraceae</taxon>
        <taxon>Asticcacaulis</taxon>
    </lineage>
</organism>
<keyword evidence="7" id="KW-0067">ATP-binding</keyword>
<dbReference type="SMART" id="SM00388">
    <property type="entry name" value="HisKA"/>
    <property type="match status" value="1"/>
</dbReference>
<evidence type="ECO:0000256" key="8">
    <source>
        <dbReference type="ARBA" id="ARBA00023012"/>
    </source>
</evidence>
<reference evidence="11 12" key="1">
    <citation type="submission" date="2023-01" db="EMBL/GenBank/DDBJ databases">
        <title>Novel species of the genus Asticcacaulis isolated from rivers.</title>
        <authorList>
            <person name="Lu H."/>
        </authorList>
    </citation>
    <scope>NUCLEOTIDE SEQUENCE [LARGE SCALE GENOMIC DNA]</scope>
    <source>
        <strain evidence="11 12">LKC15W</strain>
    </source>
</reference>
<evidence type="ECO:0000256" key="6">
    <source>
        <dbReference type="ARBA" id="ARBA00022777"/>
    </source>
</evidence>
<name>A0ABT5HIT4_9CAUL</name>
<evidence type="ECO:0000256" key="2">
    <source>
        <dbReference type="ARBA" id="ARBA00012438"/>
    </source>
</evidence>
<dbReference type="InterPro" id="IPR005467">
    <property type="entry name" value="His_kinase_dom"/>
</dbReference>
<evidence type="ECO:0000256" key="1">
    <source>
        <dbReference type="ARBA" id="ARBA00000085"/>
    </source>
</evidence>
<dbReference type="InterPro" id="IPR036890">
    <property type="entry name" value="HATPase_C_sf"/>
</dbReference>
<dbReference type="Pfam" id="PF02518">
    <property type="entry name" value="HATPase_c"/>
    <property type="match status" value="1"/>
</dbReference>
<feature type="transmembrane region" description="Helical" evidence="9">
    <location>
        <begin position="6"/>
        <end position="24"/>
    </location>
</feature>
<keyword evidence="9" id="KW-0472">Membrane</keyword>
<evidence type="ECO:0000259" key="10">
    <source>
        <dbReference type="PROSITE" id="PS50109"/>
    </source>
</evidence>
<keyword evidence="6 11" id="KW-0418">Kinase</keyword>
<sequence length="396" mass="42406">MVFDSRIFRICLTILFGAASVLVYDSLTRQLWANAVIGLACSLGLMAAIAAIRLPQDLRTPPDPVMPDMEAERLQALLDQVQVPIVSQAAGRPLKAENRAARSLFMTDGLIAEDINLHAVGSGAGAGNASVVSIFSRHYTLSVSELHKEPHRVRVAALIDVEAEVHKAEAFALRQTLQVLSHEIMNSLTPVSSLAEIADMYLADPAGADVPPAREALETLKRRAVNLARFIEAYRSVARLPEPELRAVDLARVVRDTVTAFSQGYGDGMFSLELNLAEGEGVVNLDEALFGQALINVLANAIEATEGMEVRRVAVSVSKTHHEVMVSVADNGAGVADDIRQNLFNGFSTTKAKGTGTGLNLARQIALAHGGTLRLIANGPDQDTMFAFTLPLRGGN</sequence>
<dbReference type="SUPFAM" id="SSF55874">
    <property type="entry name" value="ATPase domain of HSP90 chaperone/DNA topoisomerase II/histidine kinase"/>
    <property type="match status" value="1"/>
</dbReference>
<dbReference type="Gene3D" id="3.30.565.10">
    <property type="entry name" value="Histidine kinase-like ATPase, C-terminal domain"/>
    <property type="match status" value="1"/>
</dbReference>
<feature type="transmembrane region" description="Helical" evidence="9">
    <location>
        <begin position="31"/>
        <end position="52"/>
    </location>
</feature>
<keyword evidence="12" id="KW-1185">Reference proteome</keyword>
<dbReference type="EC" id="2.7.13.3" evidence="2"/>
<keyword evidence="8" id="KW-0902">Two-component regulatory system</keyword>
<dbReference type="PANTHER" id="PTHR43065">
    <property type="entry name" value="SENSOR HISTIDINE KINASE"/>
    <property type="match status" value="1"/>
</dbReference>
<proteinExistence type="predicted"/>
<keyword evidence="3" id="KW-0597">Phosphoprotein</keyword>
<evidence type="ECO:0000256" key="3">
    <source>
        <dbReference type="ARBA" id="ARBA00022553"/>
    </source>
</evidence>
<accession>A0ABT5HIT4</accession>
<dbReference type="PRINTS" id="PR00344">
    <property type="entry name" value="BCTRLSENSOR"/>
</dbReference>
<dbReference type="EMBL" id="JAQQKV010000001">
    <property type="protein sequence ID" value="MDC7676144.1"/>
    <property type="molecule type" value="Genomic_DNA"/>
</dbReference>
<feature type="domain" description="Histidine kinase" evidence="10">
    <location>
        <begin position="179"/>
        <end position="394"/>
    </location>
</feature>
<keyword evidence="9" id="KW-1133">Transmembrane helix</keyword>
<evidence type="ECO:0000256" key="5">
    <source>
        <dbReference type="ARBA" id="ARBA00022741"/>
    </source>
</evidence>
<keyword evidence="9" id="KW-0812">Transmembrane</keyword>
<dbReference type="RefSeq" id="WP_272744447.1">
    <property type="nucleotide sequence ID" value="NZ_JAQQKV010000001.1"/>
</dbReference>